<keyword evidence="1 2" id="KW-0808">Transferase</keyword>
<dbReference type="InterPro" id="IPR044855">
    <property type="entry name" value="CoA-Trfase_III_dom3_sf"/>
</dbReference>
<organism evidence="2 3">
    <name type="scientific">Thalassospira mesophila</name>
    <dbReference type="NCBI Taxonomy" id="1293891"/>
    <lineage>
        <taxon>Bacteria</taxon>
        <taxon>Pseudomonadati</taxon>
        <taxon>Pseudomonadota</taxon>
        <taxon>Alphaproteobacteria</taxon>
        <taxon>Rhodospirillales</taxon>
        <taxon>Thalassospiraceae</taxon>
        <taxon>Thalassospira</taxon>
    </lineage>
</organism>
<gene>
    <name evidence="2" type="ORF">TMES_21165</name>
</gene>
<evidence type="ECO:0000313" key="2">
    <source>
        <dbReference type="EMBL" id="OSQ35444.1"/>
    </source>
</evidence>
<comment type="caution">
    <text evidence="2">The sequence shown here is derived from an EMBL/GenBank/DDBJ whole genome shotgun (WGS) entry which is preliminary data.</text>
</comment>
<reference evidence="2 3" key="1">
    <citation type="submission" date="2014-03" db="EMBL/GenBank/DDBJ databases">
        <title>The draft genome sequence of Thalassospira mesophila JCM 18969.</title>
        <authorList>
            <person name="Lai Q."/>
            <person name="Shao Z."/>
        </authorList>
    </citation>
    <scope>NUCLEOTIDE SEQUENCE [LARGE SCALE GENOMIC DNA]</scope>
    <source>
        <strain evidence="2 3">JCM 18969</strain>
    </source>
</reference>
<accession>A0A1Y2KVL8</accession>
<dbReference type="STRING" id="1293891.TMES_21165"/>
<evidence type="ECO:0000256" key="1">
    <source>
        <dbReference type="ARBA" id="ARBA00022679"/>
    </source>
</evidence>
<dbReference type="InterPro" id="IPR003673">
    <property type="entry name" value="CoA-Trfase_fam_III"/>
</dbReference>
<dbReference type="PANTHER" id="PTHR48207">
    <property type="entry name" value="SUCCINATE--HYDROXYMETHYLGLUTARATE COA-TRANSFERASE"/>
    <property type="match status" value="1"/>
</dbReference>
<dbReference type="InterPro" id="IPR023606">
    <property type="entry name" value="CoA-Trfase_III_dom_1_sf"/>
</dbReference>
<dbReference type="Pfam" id="PF02515">
    <property type="entry name" value="CoA_transf_3"/>
    <property type="match status" value="1"/>
</dbReference>
<dbReference type="PANTHER" id="PTHR48207:SF3">
    <property type="entry name" value="SUCCINATE--HYDROXYMETHYLGLUTARATE COA-TRANSFERASE"/>
    <property type="match status" value="1"/>
</dbReference>
<dbReference type="Proteomes" id="UP000193391">
    <property type="component" value="Unassembled WGS sequence"/>
</dbReference>
<dbReference type="EMBL" id="JFKA01000019">
    <property type="protein sequence ID" value="OSQ35444.1"/>
    <property type="molecule type" value="Genomic_DNA"/>
</dbReference>
<dbReference type="SUPFAM" id="SSF89796">
    <property type="entry name" value="CoA-transferase family III (CaiB/BaiF)"/>
    <property type="match status" value="1"/>
</dbReference>
<sequence length="415" mass="45053">MHAPTSHWRKTAFTPEQSGALKGLVVVDLSRLVAGNMTSLQLADFGADVIKVEPASSGDPLRAWQNAGVSSFWKVYGRNKRSIALDFRKDGAIDVLRGLIAHADVLIENFRPGTMEKMGLAPDQLRKDHPGLVILRVSGFGQTGPYSPRPGFGTIVEGMSGFAHRNGEADGGPLLPPLALADMIAGLYGAFSVMTALRVRDDTGAGQVIDLSLLEPIISTLGPEALDFALTGKAKPRVGNGSNTSSPRNVYQTADGLYVALSGSMQRMAERLFRLMGRDDMNSDPRYATNAARVAHRPEVDKIVGDWIGQYTRDEVMEKFEAAEITASPLYNIADIHEDRHFIERGVYVDVPDDDLGEIAMHSPVPRLSDTPGTIRFAAPELGEHSEQILRDIGYDDARVEAAFESGLVSRSKNK</sequence>
<dbReference type="InterPro" id="IPR050483">
    <property type="entry name" value="CoA-transferase_III_domain"/>
</dbReference>
<proteinExistence type="predicted"/>
<evidence type="ECO:0000313" key="3">
    <source>
        <dbReference type="Proteomes" id="UP000193391"/>
    </source>
</evidence>
<dbReference type="AlphaFoldDB" id="A0A1Y2KVL8"/>
<dbReference type="Gene3D" id="3.30.1540.10">
    <property type="entry name" value="formyl-coa transferase, domain 3"/>
    <property type="match status" value="1"/>
</dbReference>
<name>A0A1Y2KVL8_9PROT</name>
<keyword evidence="3" id="KW-1185">Reference proteome</keyword>
<dbReference type="OrthoDB" id="9781472at2"/>
<dbReference type="Gene3D" id="3.40.50.10540">
    <property type="entry name" value="Crotonobetainyl-coa:carnitine coa-transferase, domain 1"/>
    <property type="match status" value="1"/>
</dbReference>
<protein>
    <submittedName>
        <fullName evidence="2">Acyl-CoA transferase</fullName>
    </submittedName>
</protein>
<dbReference type="RefSeq" id="WP_085586357.1">
    <property type="nucleotide sequence ID" value="NZ_JFKA01000019.1"/>
</dbReference>
<dbReference type="GO" id="GO:0008410">
    <property type="term" value="F:CoA-transferase activity"/>
    <property type="evidence" value="ECO:0007669"/>
    <property type="project" value="TreeGrafter"/>
</dbReference>